<dbReference type="GO" id="GO:0016787">
    <property type="term" value="F:hydrolase activity"/>
    <property type="evidence" value="ECO:0007669"/>
    <property type="project" value="UniProtKB-KW"/>
</dbReference>
<evidence type="ECO:0000256" key="1">
    <source>
        <dbReference type="ARBA" id="ARBA00022801"/>
    </source>
</evidence>
<dbReference type="InterPro" id="IPR023365">
    <property type="entry name" value="Sortase_dom-sf"/>
</dbReference>
<dbReference type="InterPro" id="IPR005754">
    <property type="entry name" value="Sortase"/>
</dbReference>
<dbReference type="Pfam" id="PF04203">
    <property type="entry name" value="Sortase"/>
    <property type="match status" value="1"/>
</dbReference>
<dbReference type="AlphaFoldDB" id="K1U4G4"/>
<dbReference type="SUPFAM" id="SSF63817">
    <property type="entry name" value="Sortase"/>
    <property type="match status" value="1"/>
</dbReference>
<dbReference type="InterPro" id="IPR009835">
    <property type="entry name" value="SrtB"/>
</dbReference>
<organism evidence="2">
    <name type="scientific">human gut metagenome</name>
    <dbReference type="NCBI Taxonomy" id="408170"/>
    <lineage>
        <taxon>unclassified sequences</taxon>
        <taxon>metagenomes</taxon>
        <taxon>organismal metagenomes</taxon>
    </lineage>
</organism>
<gene>
    <name evidence="2" type="ORF">LEA_04371</name>
</gene>
<accession>K1U4G4</accession>
<sequence>MCQGLELSLPVVQNEDSNYYLRRSFSGASSNDGCLIRPSWDSTSWADGLCHVIHGHNIHNGAMFGKLDAYRKQDFYSANPTFTLYTPDGDYQCRIFSAHDAKSDDPCYALDYSEGEDYDAFLRYLKELSLYDTGVDVPSGSHILTLSTCRSAYASNNQRFVVHAIMEPINHAQ</sequence>
<name>K1U4G4_9ZZZZ</name>
<reference evidence="2" key="1">
    <citation type="journal article" date="2013" name="Environ. Microbiol.">
        <title>Microbiota from the distal guts of lean and obese adolescents exhibit partial functional redundancy besides clear differences in community structure.</title>
        <authorList>
            <person name="Ferrer M."/>
            <person name="Ruiz A."/>
            <person name="Lanza F."/>
            <person name="Haange S.B."/>
            <person name="Oberbach A."/>
            <person name="Till H."/>
            <person name="Bargiela R."/>
            <person name="Campoy C."/>
            <person name="Segura M.T."/>
            <person name="Richter M."/>
            <person name="von Bergen M."/>
            <person name="Seifert J."/>
            <person name="Suarez A."/>
        </authorList>
    </citation>
    <scope>NUCLEOTIDE SEQUENCE</scope>
</reference>
<dbReference type="CDD" id="cd05826">
    <property type="entry name" value="Sortase_B"/>
    <property type="match status" value="1"/>
</dbReference>
<comment type="caution">
    <text evidence="2">The sequence shown here is derived from an EMBL/GenBank/DDBJ whole genome shotgun (WGS) entry which is preliminary data.</text>
</comment>
<proteinExistence type="predicted"/>
<keyword evidence="1" id="KW-0378">Hydrolase</keyword>
<protein>
    <submittedName>
        <fullName evidence="2">Sortase, SrtB family</fullName>
    </submittedName>
</protein>
<evidence type="ECO:0000313" key="2">
    <source>
        <dbReference type="EMBL" id="EKC77058.1"/>
    </source>
</evidence>
<dbReference type="EMBL" id="AJWY01002884">
    <property type="protein sequence ID" value="EKC77058.1"/>
    <property type="molecule type" value="Genomic_DNA"/>
</dbReference>
<dbReference type="Gene3D" id="2.40.260.10">
    <property type="entry name" value="Sortase"/>
    <property type="match status" value="1"/>
</dbReference>